<evidence type="ECO:0000313" key="1">
    <source>
        <dbReference type="EMBL" id="ETO64166.1"/>
    </source>
</evidence>
<dbReference type="Proteomes" id="UP000028582">
    <property type="component" value="Unassembled WGS sequence"/>
</dbReference>
<name>A0A080ZC05_PHYNI</name>
<proteinExistence type="predicted"/>
<accession>A0A080ZC05</accession>
<reference evidence="1 2" key="1">
    <citation type="submission" date="2013-11" db="EMBL/GenBank/DDBJ databases">
        <title>The Genome Sequence of Phytophthora parasitica P1976.</title>
        <authorList>
            <consortium name="The Broad Institute Genomics Platform"/>
            <person name="Russ C."/>
            <person name="Tyler B."/>
            <person name="Panabieres F."/>
            <person name="Shan W."/>
            <person name="Tripathy S."/>
            <person name="Grunwald N."/>
            <person name="Machado M."/>
            <person name="Johnson C.S."/>
            <person name="Walker B."/>
            <person name="Young S."/>
            <person name="Zeng Q."/>
            <person name="Gargeya S."/>
            <person name="Fitzgerald M."/>
            <person name="Haas B."/>
            <person name="Abouelleil A."/>
            <person name="Allen A.W."/>
            <person name="Alvarado L."/>
            <person name="Arachchi H.M."/>
            <person name="Berlin A.M."/>
            <person name="Chapman S.B."/>
            <person name="Gainer-Dewar J."/>
            <person name="Goldberg J."/>
            <person name="Griggs A."/>
            <person name="Gujja S."/>
            <person name="Hansen M."/>
            <person name="Howarth C."/>
            <person name="Imamovic A."/>
            <person name="Ireland A."/>
            <person name="Larimer J."/>
            <person name="McCowan C."/>
            <person name="Murphy C."/>
            <person name="Pearson M."/>
            <person name="Poon T.W."/>
            <person name="Priest M."/>
            <person name="Roberts A."/>
            <person name="Saif S."/>
            <person name="Shea T."/>
            <person name="Sisk P."/>
            <person name="Sykes S."/>
            <person name="Wortman J."/>
            <person name="Nusbaum C."/>
            <person name="Birren B."/>
        </authorList>
    </citation>
    <scope>NUCLEOTIDE SEQUENCE [LARGE SCALE GENOMIC DNA]</scope>
    <source>
        <strain evidence="1 2">P1976</strain>
    </source>
</reference>
<organism evidence="1 2">
    <name type="scientific">Phytophthora nicotianae P1976</name>
    <dbReference type="NCBI Taxonomy" id="1317066"/>
    <lineage>
        <taxon>Eukaryota</taxon>
        <taxon>Sar</taxon>
        <taxon>Stramenopiles</taxon>
        <taxon>Oomycota</taxon>
        <taxon>Peronosporomycetes</taxon>
        <taxon>Peronosporales</taxon>
        <taxon>Peronosporaceae</taxon>
        <taxon>Phytophthora</taxon>
    </lineage>
</organism>
<dbReference type="AlphaFoldDB" id="A0A080ZC05"/>
<dbReference type="EMBL" id="ANJA01003323">
    <property type="protein sequence ID" value="ETO64166.1"/>
    <property type="molecule type" value="Genomic_DNA"/>
</dbReference>
<protein>
    <submittedName>
        <fullName evidence="1">Uncharacterized protein</fullName>
    </submittedName>
</protein>
<evidence type="ECO:0000313" key="2">
    <source>
        <dbReference type="Proteomes" id="UP000028582"/>
    </source>
</evidence>
<sequence length="90" mass="9963">MFYKGVTSMGFEPPFSSGISDRSEASSLRRICWVPGARVEAEVWDPSFGSTDVEHAVQQKAFCDEGVMLEWIARVHNRVQATPVGQSEDA</sequence>
<comment type="caution">
    <text evidence="1">The sequence shown here is derived from an EMBL/GenBank/DDBJ whole genome shotgun (WGS) entry which is preliminary data.</text>
</comment>
<gene>
    <name evidence="1" type="ORF">F444_18260</name>
</gene>